<gene>
    <name evidence="1" type="ORF">ACFQKB_22575</name>
</gene>
<sequence>MGMARPPPPAGAVHQAIPARLRARRLPDLARNGGAGSALREGARIVRTAPVADPPDIAAPAHKLASAISPGDVAMSLHTLSNGLTGTGPGAPSVHEHPDEVSRLLDTTAELSDRVSTTLRGHGANIGHLIDGAGRTLAAMRPQRQHIPTLIESLDELFGSLAGLIRIPGPEGRLLTYGTAPLPLAPCQTFIDLCTP</sequence>
<comment type="caution">
    <text evidence="1">The sequence shown here is derived from an EMBL/GenBank/DDBJ whole genome shotgun (WGS) entry which is preliminary data.</text>
</comment>
<reference evidence="2" key="1">
    <citation type="journal article" date="2019" name="Int. J. Syst. Evol. Microbiol.">
        <title>The Global Catalogue of Microorganisms (GCM) 10K type strain sequencing project: providing services to taxonomists for standard genome sequencing and annotation.</title>
        <authorList>
            <consortium name="The Broad Institute Genomics Platform"/>
            <consortium name="The Broad Institute Genome Sequencing Center for Infectious Disease"/>
            <person name="Wu L."/>
            <person name="Ma J."/>
        </authorList>
    </citation>
    <scope>NUCLEOTIDE SEQUENCE [LARGE SCALE GENOMIC DNA]</scope>
    <source>
        <strain evidence="2">JCM 3369</strain>
    </source>
</reference>
<keyword evidence="2" id="KW-1185">Reference proteome</keyword>
<dbReference type="RefSeq" id="WP_160826681.1">
    <property type="nucleotide sequence ID" value="NZ_JBHSXS010000013.1"/>
</dbReference>
<protein>
    <recommendedName>
        <fullName evidence="3">MCE family protein</fullName>
    </recommendedName>
</protein>
<dbReference type="EMBL" id="JBHSXS010000013">
    <property type="protein sequence ID" value="MFC6882558.1"/>
    <property type="molecule type" value="Genomic_DNA"/>
</dbReference>
<dbReference type="Proteomes" id="UP001596380">
    <property type="component" value="Unassembled WGS sequence"/>
</dbReference>
<proteinExistence type="predicted"/>
<evidence type="ECO:0000313" key="1">
    <source>
        <dbReference type="EMBL" id="MFC6882558.1"/>
    </source>
</evidence>
<evidence type="ECO:0000313" key="2">
    <source>
        <dbReference type="Proteomes" id="UP001596380"/>
    </source>
</evidence>
<organism evidence="1 2">
    <name type="scientific">Actinomadura yumaensis</name>
    <dbReference type="NCBI Taxonomy" id="111807"/>
    <lineage>
        <taxon>Bacteria</taxon>
        <taxon>Bacillati</taxon>
        <taxon>Actinomycetota</taxon>
        <taxon>Actinomycetes</taxon>
        <taxon>Streptosporangiales</taxon>
        <taxon>Thermomonosporaceae</taxon>
        <taxon>Actinomadura</taxon>
    </lineage>
</organism>
<evidence type="ECO:0008006" key="3">
    <source>
        <dbReference type="Google" id="ProtNLM"/>
    </source>
</evidence>
<accession>A0ABW2CL87</accession>
<name>A0ABW2CL87_9ACTN</name>